<dbReference type="Pfam" id="PF06452">
    <property type="entry name" value="CBM9_1"/>
    <property type="match status" value="1"/>
</dbReference>
<feature type="non-terminal residue" evidence="2">
    <location>
        <position position="203"/>
    </location>
</feature>
<dbReference type="PANTHER" id="PTHR35532:SF5">
    <property type="entry name" value="CARBOHYDRATE-BINDING DOMAIN-CONTAINING PROTEIN"/>
    <property type="match status" value="1"/>
</dbReference>
<dbReference type="InterPro" id="IPR010502">
    <property type="entry name" value="Carb-bd_dom_fam9"/>
</dbReference>
<feature type="domain" description="Carbohydrate-binding" evidence="1">
    <location>
        <begin position="71"/>
        <end position="157"/>
    </location>
</feature>
<reference evidence="2" key="1">
    <citation type="submission" date="2018-05" db="EMBL/GenBank/DDBJ databases">
        <authorList>
            <person name="Lanie J.A."/>
            <person name="Ng W.-L."/>
            <person name="Kazmierczak K.M."/>
            <person name="Andrzejewski T.M."/>
            <person name="Davidsen T.M."/>
            <person name="Wayne K.J."/>
            <person name="Tettelin H."/>
            <person name="Glass J.I."/>
            <person name="Rusch D."/>
            <person name="Podicherti R."/>
            <person name="Tsui H.-C.T."/>
            <person name="Winkler M.E."/>
        </authorList>
    </citation>
    <scope>NUCLEOTIDE SEQUENCE</scope>
</reference>
<dbReference type="AlphaFoldDB" id="A0A382UV37"/>
<dbReference type="PANTHER" id="PTHR35532">
    <property type="entry name" value="SIMILAR TO POLYHYDROXYALKANOATE DEPOLYMERASE"/>
    <property type="match status" value="1"/>
</dbReference>
<dbReference type="CDD" id="cd09620">
    <property type="entry name" value="CBM9_like_3"/>
    <property type="match status" value="1"/>
</dbReference>
<dbReference type="SUPFAM" id="SSF49344">
    <property type="entry name" value="CBD9-like"/>
    <property type="match status" value="1"/>
</dbReference>
<dbReference type="Gene3D" id="2.60.40.1190">
    <property type="match status" value="1"/>
</dbReference>
<gene>
    <name evidence="2" type="ORF">METZ01_LOCUS390970</name>
</gene>
<dbReference type="GO" id="GO:0016052">
    <property type="term" value="P:carbohydrate catabolic process"/>
    <property type="evidence" value="ECO:0007669"/>
    <property type="project" value="InterPro"/>
</dbReference>
<dbReference type="GO" id="GO:0004553">
    <property type="term" value="F:hydrolase activity, hydrolyzing O-glycosyl compounds"/>
    <property type="evidence" value="ECO:0007669"/>
    <property type="project" value="InterPro"/>
</dbReference>
<dbReference type="EMBL" id="UINC01147034">
    <property type="protein sequence ID" value="SVD38116.1"/>
    <property type="molecule type" value="Genomic_DNA"/>
</dbReference>
<accession>A0A382UV37</accession>
<protein>
    <recommendedName>
        <fullName evidence="1">Carbohydrate-binding domain-containing protein</fullName>
    </recommendedName>
</protein>
<evidence type="ECO:0000313" key="2">
    <source>
        <dbReference type="EMBL" id="SVD38116.1"/>
    </source>
</evidence>
<sequence>MTLSQHAQYVRLPFLWVVLALFCLPVARPSQAANFDRTPGFDYPLPAEPTAPKPFRPEHYVVQRTIDPIVVDGRLDESSWEHAEWTVDFAHIHHAAAYARPPYRTRARMLWDDEHLYAAVELEEPHLVAHVTIDDEEIYDDNDIELFIDVDGDAQNYIELEFNALGTVWDMLLPKEYNRGGLPFSHPRIEESQPWDLAGMRVA</sequence>
<organism evidence="2">
    <name type="scientific">marine metagenome</name>
    <dbReference type="NCBI Taxonomy" id="408172"/>
    <lineage>
        <taxon>unclassified sequences</taxon>
        <taxon>metagenomes</taxon>
        <taxon>ecological metagenomes</taxon>
    </lineage>
</organism>
<proteinExistence type="predicted"/>
<dbReference type="GO" id="GO:0030246">
    <property type="term" value="F:carbohydrate binding"/>
    <property type="evidence" value="ECO:0007669"/>
    <property type="project" value="InterPro"/>
</dbReference>
<name>A0A382UV37_9ZZZZ</name>
<evidence type="ECO:0000259" key="1">
    <source>
        <dbReference type="Pfam" id="PF06452"/>
    </source>
</evidence>